<dbReference type="EMBL" id="FNCG01000008">
    <property type="protein sequence ID" value="SDH30029.1"/>
    <property type="molecule type" value="Genomic_DNA"/>
</dbReference>
<organism evidence="2 3">
    <name type="scientific">Mucilaginibacter gossypii</name>
    <dbReference type="NCBI Taxonomy" id="551996"/>
    <lineage>
        <taxon>Bacteria</taxon>
        <taxon>Pseudomonadati</taxon>
        <taxon>Bacteroidota</taxon>
        <taxon>Sphingobacteriia</taxon>
        <taxon>Sphingobacteriales</taxon>
        <taxon>Sphingobacteriaceae</taxon>
        <taxon>Mucilaginibacter</taxon>
    </lineage>
</organism>
<keyword evidence="1" id="KW-0812">Transmembrane</keyword>
<keyword evidence="1" id="KW-0472">Membrane</keyword>
<accession>A0A1G8B9W3</accession>
<feature type="transmembrane region" description="Helical" evidence="1">
    <location>
        <begin position="44"/>
        <end position="64"/>
    </location>
</feature>
<dbReference type="Proteomes" id="UP000199705">
    <property type="component" value="Unassembled WGS sequence"/>
</dbReference>
<proteinExistence type="predicted"/>
<keyword evidence="3" id="KW-1185">Reference proteome</keyword>
<keyword evidence="1" id="KW-1133">Transmembrane helix</keyword>
<dbReference type="AlphaFoldDB" id="A0A1G8B9W3"/>
<reference evidence="3" key="1">
    <citation type="submission" date="2016-10" db="EMBL/GenBank/DDBJ databases">
        <authorList>
            <person name="Varghese N."/>
            <person name="Submissions S."/>
        </authorList>
    </citation>
    <scope>NUCLEOTIDE SEQUENCE [LARGE SCALE GENOMIC DNA]</scope>
    <source>
        <strain evidence="3">Gh-67</strain>
    </source>
</reference>
<evidence type="ECO:0000313" key="3">
    <source>
        <dbReference type="Proteomes" id="UP000199705"/>
    </source>
</evidence>
<evidence type="ECO:0000313" key="2">
    <source>
        <dbReference type="EMBL" id="SDH30029.1"/>
    </source>
</evidence>
<name>A0A1G8B9W3_9SPHI</name>
<evidence type="ECO:0000256" key="1">
    <source>
        <dbReference type="SAM" id="Phobius"/>
    </source>
</evidence>
<dbReference type="RefSeq" id="WP_091169549.1">
    <property type="nucleotide sequence ID" value="NZ_FNCG01000008.1"/>
</dbReference>
<protein>
    <submittedName>
        <fullName evidence="2">Uncharacterized protein</fullName>
    </submittedName>
</protein>
<dbReference type="STRING" id="551996.SAMN05192573_108177"/>
<gene>
    <name evidence="2" type="ORF">SAMN05192573_108177</name>
</gene>
<sequence length="137" mass="15679">MWRKIISNRDPRDTLYSEISKEFGDYFSIAANAGKRLFSTYPKFFFGCMVFLMTLSFVLSFTVFRHPEKAKIQEVKKVNPVEDGFSQIMQATGNIRETLHLKKLVDSLATKKHLSAGDSTLLDSALDRLSKIHQTLK</sequence>